<sequence>MCMSLQCTIELGVFNIIGKAGPGAKLSPSDITAQMPTNNPEAPTMVDSILRVLACHSVLNCSVIAADDNIMALCKGYTVFLQCPNLCHKQRCLGVTRQNVTSTYPQIKSINFDLPHVSKHAPSCPRLAWHFTPSGCYKVRPRYWVAWRFGSASRIGSTSSKEISRRAL</sequence>
<dbReference type="GO" id="GO:0046983">
    <property type="term" value="F:protein dimerization activity"/>
    <property type="evidence" value="ECO:0007669"/>
    <property type="project" value="InterPro"/>
</dbReference>
<keyword evidence="1" id="KW-0489">Methyltransferase</keyword>
<keyword evidence="3" id="KW-0949">S-adenosyl-L-methionine</keyword>
<keyword evidence="2" id="KW-0808">Transferase</keyword>
<organism evidence="6 7">
    <name type="scientific">Ziziphus jujuba var. spinosa</name>
    <dbReference type="NCBI Taxonomy" id="714518"/>
    <lineage>
        <taxon>Eukaryota</taxon>
        <taxon>Viridiplantae</taxon>
        <taxon>Streptophyta</taxon>
        <taxon>Embryophyta</taxon>
        <taxon>Tracheophyta</taxon>
        <taxon>Spermatophyta</taxon>
        <taxon>Magnoliopsida</taxon>
        <taxon>eudicotyledons</taxon>
        <taxon>Gunneridae</taxon>
        <taxon>Pentapetalae</taxon>
        <taxon>rosids</taxon>
        <taxon>fabids</taxon>
        <taxon>Rosales</taxon>
        <taxon>Rhamnaceae</taxon>
        <taxon>Paliureae</taxon>
        <taxon>Ziziphus</taxon>
    </lineage>
</organism>
<evidence type="ECO:0000256" key="1">
    <source>
        <dbReference type="ARBA" id="ARBA00022603"/>
    </source>
</evidence>
<dbReference type="GO" id="GO:0032259">
    <property type="term" value="P:methylation"/>
    <property type="evidence" value="ECO:0007669"/>
    <property type="project" value="UniProtKB-KW"/>
</dbReference>
<protein>
    <recommendedName>
        <fullName evidence="8">Plant methyltransferase dimerisation domain-containing protein</fullName>
    </recommendedName>
</protein>
<evidence type="ECO:0008006" key="8">
    <source>
        <dbReference type="Google" id="ProtNLM"/>
    </source>
</evidence>
<accession>A0A978U8P0</accession>
<dbReference type="SUPFAM" id="SSF46785">
    <property type="entry name" value="Winged helix' DNA-binding domain"/>
    <property type="match status" value="1"/>
</dbReference>
<dbReference type="InterPro" id="IPR016461">
    <property type="entry name" value="COMT-like"/>
</dbReference>
<gene>
    <name evidence="6" type="ORF">FEM48_ZijujUnG0080300</name>
</gene>
<dbReference type="Pfam" id="PF00891">
    <property type="entry name" value="Methyltransf_2"/>
    <property type="match status" value="1"/>
</dbReference>
<dbReference type="Gene3D" id="1.10.10.10">
    <property type="entry name" value="Winged helix-like DNA-binding domain superfamily/Winged helix DNA-binding domain"/>
    <property type="match status" value="1"/>
</dbReference>
<evidence type="ECO:0000256" key="2">
    <source>
        <dbReference type="ARBA" id="ARBA00022679"/>
    </source>
</evidence>
<evidence type="ECO:0000259" key="4">
    <source>
        <dbReference type="Pfam" id="PF00891"/>
    </source>
</evidence>
<dbReference type="GO" id="GO:0008171">
    <property type="term" value="F:O-methyltransferase activity"/>
    <property type="evidence" value="ECO:0007669"/>
    <property type="project" value="InterPro"/>
</dbReference>
<proteinExistence type="predicted"/>
<feature type="domain" description="O-methyltransferase C-terminal" evidence="4">
    <location>
        <begin position="93"/>
        <end position="123"/>
    </location>
</feature>
<feature type="domain" description="O-methyltransferase dimerisation" evidence="5">
    <location>
        <begin position="2"/>
        <end position="66"/>
    </location>
</feature>
<dbReference type="InterPro" id="IPR036388">
    <property type="entry name" value="WH-like_DNA-bd_sf"/>
</dbReference>
<dbReference type="AlphaFoldDB" id="A0A978U8P0"/>
<dbReference type="InterPro" id="IPR001077">
    <property type="entry name" value="COMT_C"/>
</dbReference>
<evidence type="ECO:0000256" key="3">
    <source>
        <dbReference type="ARBA" id="ARBA00022691"/>
    </source>
</evidence>
<dbReference type="Proteomes" id="UP000813462">
    <property type="component" value="Unassembled WGS sequence"/>
</dbReference>
<dbReference type="EMBL" id="JAEACU010000311">
    <property type="protein sequence ID" value="KAH7510835.1"/>
    <property type="molecule type" value="Genomic_DNA"/>
</dbReference>
<dbReference type="InterPro" id="IPR012967">
    <property type="entry name" value="COMT_dimerisation"/>
</dbReference>
<dbReference type="PANTHER" id="PTHR11746">
    <property type="entry name" value="O-METHYLTRANSFERASE"/>
    <property type="match status" value="1"/>
</dbReference>
<evidence type="ECO:0000313" key="7">
    <source>
        <dbReference type="Proteomes" id="UP000813462"/>
    </source>
</evidence>
<dbReference type="InterPro" id="IPR036390">
    <property type="entry name" value="WH_DNA-bd_sf"/>
</dbReference>
<reference evidence="6" key="1">
    <citation type="journal article" date="2021" name="Front. Plant Sci.">
        <title>Chromosome-Scale Genome Assembly for Chinese Sour Jujube and Insights Into Its Genome Evolution and Domestication Signature.</title>
        <authorList>
            <person name="Shen L.-Y."/>
            <person name="Luo H."/>
            <person name="Wang X.-L."/>
            <person name="Wang X.-M."/>
            <person name="Qiu X.-J."/>
            <person name="Liu H."/>
            <person name="Zhou S.-S."/>
            <person name="Jia K.-H."/>
            <person name="Nie S."/>
            <person name="Bao Y.-T."/>
            <person name="Zhang R.-G."/>
            <person name="Yun Q.-Z."/>
            <person name="Chai Y.-H."/>
            <person name="Lu J.-Y."/>
            <person name="Li Y."/>
            <person name="Zhao S.-W."/>
            <person name="Mao J.-F."/>
            <person name="Jia S.-G."/>
            <person name="Mao Y.-M."/>
        </authorList>
    </citation>
    <scope>NUCLEOTIDE SEQUENCE</scope>
    <source>
        <strain evidence="6">AT0</strain>
        <tissue evidence="6">Leaf</tissue>
    </source>
</reference>
<comment type="caution">
    <text evidence="6">The sequence shown here is derived from an EMBL/GenBank/DDBJ whole genome shotgun (WGS) entry which is preliminary data.</text>
</comment>
<name>A0A978U8P0_ZIZJJ</name>
<evidence type="ECO:0000313" key="6">
    <source>
        <dbReference type="EMBL" id="KAH7510835.1"/>
    </source>
</evidence>
<dbReference type="FunFam" id="1.10.10.10:FF:000357">
    <property type="entry name" value="Caffeic acid 3-O-methyltransferase"/>
    <property type="match status" value="1"/>
</dbReference>
<dbReference type="Pfam" id="PF08100">
    <property type="entry name" value="Dimerisation"/>
    <property type="match status" value="1"/>
</dbReference>
<evidence type="ECO:0000259" key="5">
    <source>
        <dbReference type="Pfam" id="PF08100"/>
    </source>
</evidence>